<dbReference type="AlphaFoldDB" id="A0A7W3QQ93"/>
<comment type="caution">
    <text evidence="2">The sequence shown here is derived from an EMBL/GenBank/DDBJ whole genome shotgun (WGS) entry which is preliminary data.</text>
</comment>
<organism evidence="2 3">
    <name type="scientific">Actinomadura namibiensis</name>
    <dbReference type="NCBI Taxonomy" id="182080"/>
    <lineage>
        <taxon>Bacteria</taxon>
        <taxon>Bacillati</taxon>
        <taxon>Actinomycetota</taxon>
        <taxon>Actinomycetes</taxon>
        <taxon>Streptosporangiales</taxon>
        <taxon>Thermomonosporaceae</taxon>
        <taxon>Actinomadura</taxon>
    </lineage>
</organism>
<dbReference type="Pfam" id="PF04972">
    <property type="entry name" value="BON"/>
    <property type="match status" value="1"/>
</dbReference>
<dbReference type="RefSeq" id="WP_182847484.1">
    <property type="nucleotide sequence ID" value="NZ_BAAALP010000028.1"/>
</dbReference>
<dbReference type="PROSITE" id="PS50914">
    <property type="entry name" value="BON"/>
    <property type="match status" value="1"/>
</dbReference>
<dbReference type="InterPro" id="IPR007055">
    <property type="entry name" value="BON_dom"/>
</dbReference>
<dbReference type="Proteomes" id="UP000572680">
    <property type="component" value="Unassembled WGS sequence"/>
</dbReference>
<evidence type="ECO:0000313" key="3">
    <source>
        <dbReference type="Proteomes" id="UP000572680"/>
    </source>
</evidence>
<sequence length="78" mass="8611">MSEYLAAHIQERLAARAHELGIKVEVRDDVVYLHGQVASAEQCQQIEEAARVAAEGRRVCNEVSVVPVREPGGEERLS</sequence>
<dbReference type="EMBL" id="JACJIA010000012">
    <property type="protein sequence ID" value="MBA8955480.1"/>
    <property type="molecule type" value="Genomic_DNA"/>
</dbReference>
<proteinExistence type="predicted"/>
<keyword evidence="3" id="KW-1185">Reference proteome</keyword>
<name>A0A7W3QQ93_ACTNM</name>
<evidence type="ECO:0000259" key="1">
    <source>
        <dbReference type="PROSITE" id="PS50914"/>
    </source>
</evidence>
<feature type="domain" description="BON" evidence="1">
    <location>
        <begin position="1"/>
        <end position="67"/>
    </location>
</feature>
<dbReference type="Gene3D" id="3.30.1340.30">
    <property type="match status" value="1"/>
</dbReference>
<protein>
    <submittedName>
        <fullName evidence="2">Osmotically-inducible protein OsmY</fullName>
    </submittedName>
</protein>
<evidence type="ECO:0000313" key="2">
    <source>
        <dbReference type="EMBL" id="MBA8955480.1"/>
    </source>
</evidence>
<accession>A0A7W3QQ93</accession>
<gene>
    <name evidence="2" type="ORF">HNR61_007156</name>
</gene>
<reference evidence="2 3" key="1">
    <citation type="submission" date="2020-08" db="EMBL/GenBank/DDBJ databases">
        <title>Genomic Encyclopedia of Type Strains, Phase IV (KMG-IV): sequencing the most valuable type-strain genomes for metagenomic binning, comparative biology and taxonomic classification.</title>
        <authorList>
            <person name="Goeker M."/>
        </authorList>
    </citation>
    <scope>NUCLEOTIDE SEQUENCE [LARGE SCALE GENOMIC DNA]</scope>
    <source>
        <strain evidence="2 3">DSM 44197</strain>
    </source>
</reference>